<dbReference type="Proteomes" id="UP000798662">
    <property type="component" value="Chromosome 3"/>
</dbReference>
<comment type="caution">
    <text evidence="1">The sequence shown here is derived from an EMBL/GenBank/DDBJ whole genome shotgun (WGS) entry which is preliminary data.</text>
</comment>
<name>A0ACC3CGJ8_PYRYE</name>
<dbReference type="EMBL" id="CM020620">
    <property type="protein sequence ID" value="KAK1869213.1"/>
    <property type="molecule type" value="Genomic_DNA"/>
</dbReference>
<evidence type="ECO:0000313" key="2">
    <source>
        <dbReference type="Proteomes" id="UP000798662"/>
    </source>
</evidence>
<keyword evidence="2" id="KW-1185">Reference proteome</keyword>
<accession>A0ACC3CGJ8</accession>
<proteinExistence type="predicted"/>
<evidence type="ECO:0000313" key="1">
    <source>
        <dbReference type="EMBL" id="KAK1869213.1"/>
    </source>
</evidence>
<gene>
    <name evidence="1" type="ORF">I4F81_011694</name>
</gene>
<sequence>MTLVLSSASLAARVVRQASASTNRVRLPAIAPPPRSAAVATSHSWPAATLSLPVPAAYHFWSAAATTIVARGTATGDGGTVDTARRPAGGVQTTSAAARWFSASAVGGGGGDDGGVGPGVPSATQINAALDEVNERFGEARLLLGEARDALGSVYFEEDFKDAQDAVAHAAEAWNNLLASVASQLETAAELRRSTGQKMKQLDEELRVMTDALIHDD</sequence>
<reference evidence="1" key="1">
    <citation type="submission" date="2019-11" db="EMBL/GenBank/DDBJ databases">
        <title>Nori genome reveals adaptations in red seaweeds to the harsh intertidal environment.</title>
        <authorList>
            <person name="Wang D."/>
            <person name="Mao Y."/>
        </authorList>
    </citation>
    <scope>NUCLEOTIDE SEQUENCE</scope>
    <source>
        <tissue evidence="1">Gametophyte</tissue>
    </source>
</reference>
<protein>
    <submittedName>
        <fullName evidence="1">Uncharacterized protein</fullName>
    </submittedName>
</protein>
<organism evidence="1 2">
    <name type="scientific">Pyropia yezoensis</name>
    <name type="common">Susabi-nori</name>
    <name type="synonym">Porphyra yezoensis</name>
    <dbReference type="NCBI Taxonomy" id="2788"/>
    <lineage>
        <taxon>Eukaryota</taxon>
        <taxon>Rhodophyta</taxon>
        <taxon>Bangiophyceae</taxon>
        <taxon>Bangiales</taxon>
        <taxon>Bangiaceae</taxon>
        <taxon>Pyropia</taxon>
    </lineage>
</organism>